<feature type="chain" id="PRO_5012827428" evidence="11">
    <location>
        <begin position="18"/>
        <end position="320"/>
    </location>
</feature>
<keyword evidence="9" id="KW-0119">Carbohydrate metabolism</keyword>
<keyword evidence="7 10" id="KW-0472">Membrane</keyword>
<evidence type="ECO:0000256" key="1">
    <source>
        <dbReference type="ARBA" id="ARBA00004115"/>
    </source>
</evidence>
<comment type="caution">
    <text evidence="13">The sequence shown here is derived from an EMBL/GenBank/DDBJ whole genome shotgun (WGS) entry which is preliminary data.</text>
</comment>
<keyword evidence="5" id="KW-0256">Endoplasmic reticulum</keyword>
<evidence type="ECO:0000256" key="10">
    <source>
        <dbReference type="SAM" id="Phobius"/>
    </source>
</evidence>
<evidence type="ECO:0000256" key="3">
    <source>
        <dbReference type="ARBA" id="ARBA00022692"/>
    </source>
</evidence>
<keyword evidence="6 10" id="KW-1133">Transmembrane helix</keyword>
<reference evidence="13 14" key="1">
    <citation type="submission" date="2015-12" db="EMBL/GenBank/DDBJ databases">
        <title>The genome of Folsomia candida.</title>
        <authorList>
            <person name="Faddeeva A."/>
            <person name="Derks M.F."/>
            <person name="Anvar Y."/>
            <person name="Smit S."/>
            <person name="Van Straalen N."/>
            <person name="Roelofs D."/>
        </authorList>
    </citation>
    <scope>NUCLEOTIDE SEQUENCE [LARGE SCALE GENOMIC DNA]</scope>
    <source>
        <strain evidence="13 14">VU population</strain>
        <tissue evidence="13">Whole body</tissue>
    </source>
</reference>
<evidence type="ECO:0000313" key="14">
    <source>
        <dbReference type="Proteomes" id="UP000198287"/>
    </source>
</evidence>
<comment type="similarity">
    <text evidence="2">Belongs to the malectin family.</text>
</comment>
<accession>A0A226EGE7</accession>
<keyword evidence="8" id="KW-0325">Glycoprotein</keyword>
<evidence type="ECO:0000256" key="11">
    <source>
        <dbReference type="SAM" id="SignalP"/>
    </source>
</evidence>
<dbReference type="GO" id="GO:0005789">
    <property type="term" value="C:endoplasmic reticulum membrane"/>
    <property type="evidence" value="ECO:0007669"/>
    <property type="project" value="UniProtKB-SubCell"/>
</dbReference>
<evidence type="ECO:0000256" key="6">
    <source>
        <dbReference type="ARBA" id="ARBA00022989"/>
    </source>
</evidence>
<evidence type="ECO:0000259" key="12">
    <source>
        <dbReference type="Pfam" id="PF11721"/>
    </source>
</evidence>
<sequence length="320" mass="36805">MFGNLFLIVLFLELSLAQIQRAPLPTRVIIAVNAGGPAHRDIYGINYAADKLEEGERSDYGMRYDIERAPLDDGILYQTERYTLDDSFEYEIPLRKDGSYVLVLKFSEVYFKSAGQKVFNVALDDFTILSHLDIYREVGLATAHDEVIPFIVKNNAKKLKIHDSEVPIRNGKVNLRFLRGLADNPKINAFYVVQGTIYEIPKLPPLMPPQHIRRQQQQIQSREEFEEEDVVFEDEDNEEINLYGSNVGSDMDDKNLKMFSSENSKRVRRSGPVQHVDPWELKSQQDKWFPIVITVISFLVACIVLYISIGMKNKNVQKTK</sequence>
<evidence type="ECO:0000256" key="7">
    <source>
        <dbReference type="ARBA" id="ARBA00023136"/>
    </source>
</evidence>
<keyword evidence="3 10" id="KW-0812">Transmembrane</keyword>
<name>A0A226EGE7_FOLCA</name>
<dbReference type="InterPro" id="IPR021720">
    <property type="entry name" value="Malectin_dom"/>
</dbReference>
<keyword evidence="14" id="KW-1185">Reference proteome</keyword>
<comment type="subcellular location">
    <subcellularLocation>
        <location evidence="1">Endoplasmic reticulum membrane</location>
        <topology evidence="1">Single-pass type I membrane protein</topology>
    </subcellularLocation>
</comment>
<dbReference type="OrthoDB" id="10013439at2759"/>
<evidence type="ECO:0000256" key="5">
    <source>
        <dbReference type="ARBA" id="ARBA00022824"/>
    </source>
</evidence>
<feature type="transmembrane region" description="Helical" evidence="10">
    <location>
        <begin position="288"/>
        <end position="309"/>
    </location>
</feature>
<dbReference type="Pfam" id="PF11721">
    <property type="entry name" value="Malectin"/>
    <property type="match status" value="1"/>
</dbReference>
<feature type="domain" description="Malectin" evidence="12">
    <location>
        <begin position="28"/>
        <end position="190"/>
    </location>
</feature>
<dbReference type="Gene3D" id="2.60.120.430">
    <property type="entry name" value="Galactose-binding lectin"/>
    <property type="match status" value="1"/>
</dbReference>
<gene>
    <name evidence="13" type="ORF">Fcan01_09148</name>
</gene>
<dbReference type="PANTHER" id="PTHR13460">
    <property type="match status" value="1"/>
</dbReference>
<dbReference type="Proteomes" id="UP000198287">
    <property type="component" value="Unassembled WGS sequence"/>
</dbReference>
<dbReference type="EMBL" id="LNIX01000004">
    <property type="protein sequence ID" value="OXA55851.1"/>
    <property type="molecule type" value="Genomic_DNA"/>
</dbReference>
<dbReference type="STRING" id="158441.A0A226EGE7"/>
<evidence type="ECO:0000256" key="9">
    <source>
        <dbReference type="ARBA" id="ARBA00023277"/>
    </source>
</evidence>
<dbReference type="AlphaFoldDB" id="A0A226EGE7"/>
<evidence type="ECO:0000256" key="8">
    <source>
        <dbReference type="ARBA" id="ARBA00023180"/>
    </source>
</evidence>
<feature type="signal peptide" evidence="11">
    <location>
        <begin position="1"/>
        <end position="17"/>
    </location>
</feature>
<dbReference type="InterPro" id="IPR039155">
    <property type="entry name" value="MLEC"/>
</dbReference>
<protein>
    <submittedName>
        <fullName evidence="13">Malectin</fullName>
    </submittedName>
</protein>
<evidence type="ECO:0000256" key="2">
    <source>
        <dbReference type="ARBA" id="ARBA00009141"/>
    </source>
</evidence>
<evidence type="ECO:0000313" key="13">
    <source>
        <dbReference type="EMBL" id="OXA55851.1"/>
    </source>
</evidence>
<dbReference type="PANTHER" id="PTHR13460:SF0">
    <property type="entry name" value="MALECTIN"/>
    <property type="match status" value="1"/>
</dbReference>
<organism evidence="13 14">
    <name type="scientific">Folsomia candida</name>
    <name type="common">Springtail</name>
    <dbReference type="NCBI Taxonomy" id="158441"/>
    <lineage>
        <taxon>Eukaryota</taxon>
        <taxon>Metazoa</taxon>
        <taxon>Ecdysozoa</taxon>
        <taxon>Arthropoda</taxon>
        <taxon>Hexapoda</taxon>
        <taxon>Collembola</taxon>
        <taxon>Entomobryomorpha</taxon>
        <taxon>Isotomoidea</taxon>
        <taxon>Isotomidae</taxon>
        <taxon>Proisotominae</taxon>
        <taxon>Folsomia</taxon>
    </lineage>
</organism>
<keyword evidence="4 11" id="KW-0732">Signal</keyword>
<dbReference type="GO" id="GO:0030246">
    <property type="term" value="F:carbohydrate binding"/>
    <property type="evidence" value="ECO:0007669"/>
    <property type="project" value="InterPro"/>
</dbReference>
<proteinExistence type="inferred from homology"/>
<evidence type="ECO:0000256" key="4">
    <source>
        <dbReference type="ARBA" id="ARBA00022729"/>
    </source>
</evidence>